<organism evidence="9 10">
    <name type="scientific">Colletotrichum gloeosporioides</name>
    <name type="common">Anthracnose fungus</name>
    <name type="synonym">Glomerella cingulata</name>
    <dbReference type="NCBI Taxonomy" id="474922"/>
    <lineage>
        <taxon>Eukaryota</taxon>
        <taxon>Fungi</taxon>
        <taxon>Dikarya</taxon>
        <taxon>Ascomycota</taxon>
        <taxon>Pezizomycotina</taxon>
        <taxon>Sordariomycetes</taxon>
        <taxon>Hypocreomycetidae</taxon>
        <taxon>Glomerellales</taxon>
        <taxon>Glomerellaceae</taxon>
        <taxon>Colletotrichum</taxon>
        <taxon>Colletotrichum gloeosporioides species complex</taxon>
    </lineage>
</organism>
<dbReference type="Pfam" id="PF00505">
    <property type="entry name" value="HMG_box"/>
    <property type="match status" value="1"/>
</dbReference>
<feature type="compositionally biased region" description="Basic and acidic residues" evidence="5">
    <location>
        <begin position="1044"/>
        <end position="1054"/>
    </location>
</feature>
<dbReference type="Gene3D" id="3.90.830.10">
    <property type="entry name" value="Syntaxin Binding Protein 1, Chain A, domain 2"/>
    <property type="match status" value="1"/>
</dbReference>
<dbReference type="GO" id="GO:0010468">
    <property type="term" value="P:regulation of gene expression"/>
    <property type="evidence" value="ECO:0007669"/>
    <property type="project" value="UniProtKB-ARBA"/>
</dbReference>
<dbReference type="InterPro" id="IPR036188">
    <property type="entry name" value="FAD/NAD-bd_sf"/>
</dbReference>
<dbReference type="CDD" id="cd23808">
    <property type="entry name" value="UBCc_UBE2W"/>
    <property type="match status" value="1"/>
</dbReference>
<reference evidence="9" key="2">
    <citation type="submission" date="2020-03" db="EMBL/GenBank/DDBJ databases">
        <authorList>
            <person name="Fu F.-F."/>
            <person name="Chen J."/>
        </authorList>
    </citation>
    <scope>NUCLEOTIDE SEQUENCE</scope>
    <source>
        <strain evidence="9">Lc1</strain>
    </source>
</reference>
<dbReference type="SMART" id="SM00212">
    <property type="entry name" value="UBCc"/>
    <property type="match status" value="1"/>
</dbReference>
<dbReference type="GO" id="GO:0005634">
    <property type="term" value="C:nucleus"/>
    <property type="evidence" value="ECO:0007669"/>
    <property type="project" value="UniProtKB-UniRule"/>
</dbReference>
<feature type="compositionally biased region" description="Low complexity" evidence="5">
    <location>
        <begin position="1008"/>
        <end position="1022"/>
    </location>
</feature>
<dbReference type="InterPro" id="IPR000608">
    <property type="entry name" value="UBC"/>
</dbReference>
<gene>
    <name evidence="9" type="ORF">GCG54_00004802</name>
</gene>
<dbReference type="InterPro" id="IPR043127">
    <property type="entry name" value="Sec-1-like_dom3a"/>
</dbReference>
<feature type="region of interest" description="Disordered" evidence="5">
    <location>
        <begin position="1919"/>
        <end position="1956"/>
    </location>
</feature>
<dbReference type="InterPro" id="IPR043154">
    <property type="entry name" value="Sec-1-like_dom1"/>
</dbReference>
<dbReference type="FunFam" id="3.10.110.10:FF:000072">
    <property type="entry name" value="Ubiquitin-conjugating enzyme E2 W"/>
    <property type="match status" value="1"/>
</dbReference>
<feature type="compositionally biased region" description="Low complexity" evidence="5">
    <location>
        <begin position="919"/>
        <end position="935"/>
    </location>
</feature>
<dbReference type="SUPFAM" id="SSF54495">
    <property type="entry name" value="UBC-like"/>
    <property type="match status" value="1"/>
</dbReference>
<dbReference type="PANTHER" id="PTHR10742">
    <property type="entry name" value="FLAVIN MONOAMINE OXIDASE"/>
    <property type="match status" value="1"/>
</dbReference>
<dbReference type="InterPro" id="IPR036910">
    <property type="entry name" value="HMG_box_dom_sf"/>
</dbReference>
<dbReference type="SUPFAM" id="SSF47095">
    <property type="entry name" value="HMG-box"/>
    <property type="match status" value="1"/>
</dbReference>
<evidence type="ECO:0000313" key="9">
    <source>
        <dbReference type="EMBL" id="KAF3803629.1"/>
    </source>
</evidence>
<dbReference type="InterPro" id="IPR027482">
    <property type="entry name" value="Sec1-like_dom2"/>
</dbReference>
<dbReference type="PANTHER" id="PTHR10742:SF386">
    <property type="entry name" value="LYSINE-SPECIFIC HISTONE DEMETHYLASE 1A"/>
    <property type="match status" value="1"/>
</dbReference>
<dbReference type="Pfam" id="PF00995">
    <property type="entry name" value="Sec1"/>
    <property type="match status" value="1"/>
</dbReference>
<feature type="compositionally biased region" description="Acidic residues" evidence="5">
    <location>
        <begin position="950"/>
        <end position="959"/>
    </location>
</feature>
<comment type="similarity">
    <text evidence="1">Belongs to the flavin monoamine oxidase family.</text>
</comment>
<dbReference type="PROSITE" id="PS50118">
    <property type="entry name" value="HMG_BOX_2"/>
    <property type="match status" value="1"/>
</dbReference>
<dbReference type="InterPro" id="IPR043155">
    <property type="entry name" value="VPS33_dom3b"/>
</dbReference>
<dbReference type="Pfam" id="PF00179">
    <property type="entry name" value="UQ_con"/>
    <property type="match status" value="1"/>
</dbReference>
<dbReference type="GO" id="GO:0016491">
    <property type="term" value="F:oxidoreductase activity"/>
    <property type="evidence" value="ECO:0007669"/>
    <property type="project" value="UniProtKB-KW"/>
</dbReference>
<evidence type="ECO:0000313" key="10">
    <source>
        <dbReference type="Proteomes" id="UP000613401"/>
    </source>
</evidence>
<protein>
    <submittedName>
        <fullName evidence="9">Vacuolar protein sorting-associated protein 33A</fullName>
    </submittedName>
</protein>
<dbReference type="RefSeq" id="XP_045262788.1">
    <property type="nucleotide sequence ID" value="XM_045404845.1"/>
</dbReference>
<dbReference type="SMART" id="SM00398">
    <property type="entry name" value="HMG"/>
    <property type="match status" value="1"/>
</dbReference>
<dbReference type="InterPro" id="IPR050281">
    <property type="entry name" value="Flavin_monoamine_oxidase"/>
</dbReference>
<dbReference type="InterPro" id="IPR016135">
    <property type="entry name" value="UBQ-conjugating_enzyme/RWD"/>
</dbReference>
<dbReference type="Gene3D" id="3.40.50.2060">
    <property type="match status" value="1"/>
</dbReference>
<dbReference type="SUPFAM" id="SSF56815">
    <property type="entry name" value="Sec1/munc18-like (SM) proteins"/>
    <property type="match status" value="1"/>
</dbReference>
<evidence type="ECO:0000256" key="4">
    <source>
        <dbReference type="PROSITE-ProRule" id="PRU00267"/>
    </source>
</evidence>
<evidence type="ECO:0000259" key="8">
    <source>
        <dbReference type="PROSITE" id="PS50934"/>
    </source>
</evidence>
<dbReference type="InterPro" id="IPR002937">
    <property type="entry name" value="Amino_oxidase"/>
</dbReference>
<dbReference type="SUPFAM" id="SSF54373">
    <property type="entry name" value="FAD-linked reductases, C-terminal domain"/>
    <property type="match status" value="1"/>
</dbReference>
<keyword evidence="4" id="KW-0539">Nucleus</keyword>
<feature type="domain" description="SWIRM" evidence="8">
    <location>
        <begin position="1071"/>
        <end position="1165"/>
    </location>
</feature>
<sequence>MASSFASKRLAKELSKLNTGLPPGIDLISADNFEEWHMDIRVLDDNPLYRNEVYRLKFKFSQQYPIEPPEVTFVKTTERPIPMHPHIYSNGIICLDLLGNQGWSPVQNVESVCMSIQSMLTGNEKNERPAGDDEFVRSNRLRPRDIDFYYHDNTRAAVSLQLPPTTSSQTHGELKMAPRASFNTDQIKDKARKDLLYLLEAVRGKKNLILERSLAGPIGTIVKVATLQEYGVDKFFFLENQNADTSQRNVIFIARGECARHAQTIAVTVSSTISIVVTDQGPTLTRETHVSAGSRWSSTDILIEQIRRLQRESQTGHDFHIFWVPRRTLVSDKLLEEAGVLGDVNISELPLYFFPLEKDVLSLELDDSFRDLYLSKDVTPSFLLAKALMEIQQNHGLFPRIIGKGDNAKRVAELLARMRQEILAGEDASEATRAGLTPSTLTESVIIIDREVDFVTPLLTQLTYEGLIDEVFGIQNNQAEVDTTVVGAPSQSSTASAQARKRKIQLDSSDKLYEQLRHTNFAIVGSLLNKVARRLQNLQKDYEGRNSQKSIAELKDFVSKLPGYQAEQQSLRIHTGLAEEIIKYTRTDQFKGLLEAQQNLAAGADPSTQFEAIEELIARDTPLPEVLRLLCIYSCISGGIKPKEFDQFRRLILEGYGYQHILTLNNLEKLQLFLSRSSPLAEMIPMTGATGSNTGTKTNYAYLRKLLRLIVDEVKEDDPNDIAYVYSGYAPLSVRLVQCVLQKQYLLQVTRGNGASGATGSSAAQGWHGFDEAVKHVRGQTFYELQKGEEKAVKARALLSGGTEKQTVFVVFVGGITFTEIAALRFIAKQEEARRNIVICTTSIISGDRMMEAAIEKESFARDNVKPASPSHLRPRVKQESGFGKGSLMAFSSQDSHISDLPPSRANAPLDRISAKNLSDSTSSSSSRLSSEAVSEIAPEIVVWTEDMDLDDPSQDEAEPSPTFESNHETPMEDDATSDTHQLQLPDVPHESFESPTENLSDRQSELSSAPPSVSSKATTPVDLDGPPEQSLPSTEIETPPVRETPRRSFDVKPRSSVPSNLSAYEYATLCIEAAESSRLNPYALHEEEYQMLRQHISHVQVTTYLNIRNGILRLWYSNPRVAVTRNEAVGCASARWFNAASVCYDWLLRRGYINFGCVEFPETKKDDEQMTDAENRPKRRRIVVIGAGMSGLGCARHLDGLVQQYSEQFGTLGEAPPEIIVLEGRGRIGGRVYSREFKSKPKTPLPDFVDKRHTAEMGGMIITGFHRGNPMNILVRGQLSLPYRALRSATTIYDSNGKPVDHTRDTLVEELYNDCLDRVSEFKWKTQPSKRIEGNRDAVNEGRDANSDGHRTIAQAEEEAAALPHAPPVSQQNVPERVNMVPVSSDKLTGRVHTQPGTPGILKAGEKAKAMGWTLKNGLSNEANIDLGKATRMPDATLGTIFDEAVVQYRNIIDLTSQDHRLLNWHVANLEYSNATDMYHLSLGGWDIDAGNEFEGDHTMIIGGYQSVPRGLLHCPTPLDVRTKSPVDKIVYSLEENGRATVHCEDGETVEADYVISTIPLGVLKQGNVTFEPPLPEWKSEAINRIGYGVLNKVVLVYEEPFWDTQRHIFGVLRDATNRHSVNQRDYNSQRGRMFQWFNVTQTTGLPCLVALMAGEAGFDTQYNSNDNLIAEATGVLRSIFGAKVPHPVEAIVTRWSADRFARGSYSSAGPDMQPGDYDAMARPIGNLFFAGEHTIGTHPATVHGAYLSGLRAASEALESMLGPIEVPTPLVLSKESISNKRKEMERPKDPEEAHREAYELATWEYIRSQIGERPEQPRKAAANAYVLFSKAIFEIARQKCDAERSHKKKAAPNEVRTMTSKMWKATPLEERKPFEDKATEMKAEYADAVKVYEEKSAQWEKDYVEHEKTYQVEHPFVPLHQANGDESNREGSANKYRRTKHVSYAESDGSDMEF</sequence>
<dbReference type="InterPro" id="IPR009071">
    <property type="entry name" value="HMG_box_dom"/>
</dbReference>
<dbReference type="InterPro" id="IPR036388">
    <property type="entry name" value="WH-like_DNA-bd_sf"/>
</dbReference>
<feature type="domain" description="UBC core" evidence="7">
    <location>
        <begin position="5"/>
        <end position="158"/>
    </location>
</feature>
<dbReference type="InterPro" id="IPR036045">
    <property type="entry name" value="Sec1-like_sf"/>
</dbReference>
<reference evidence="9" key="1">
    <citation type="journal article" date="2020" name="Phytopathology">
        <title>Genome sequence and comparative analysis of Colletotrichum gloeosporioides isolated from Liriodendron leaves.</title>
        <authorList>
            <person name="Fu F.F."/>
            <person name="Hao Z."/>
            <person name="Wang P."/>
            <person name="Lu Y."/>
            <person name="Xue L.J."/>
            <person name="Wei G."/>
            <person name="Tian Y."/>
            <person name="Baishi H."/>
            <person name="Xu H."/>
            <person name="Shi J."/>
            <person name="Cheng T."/>
            <person name="Wang G."/>
            <person name="Yi Y."/>
            <person name="Chen J."/>
        </authorList>
    </citation>
    <scope>NUCLEOTIDE SEQUENCE</scope>
    <source>
        <strain evidence="9">Lc1</strain>
    </source>
</reference>
<dbReference type="PROSITE" id="PS50934">
    <property type="entry name" value="SWIRM"/>
    <property type="match status" value="1"/>
</dbReference>
<dbReference type="GO" id="GO:0016192">
    <property type="term" value="P:vesicle-mediated transport"/>
    <property type="evidence" value="ECO:0007669"/>
    <property type="project" value="InterPro"/>
</dbReference>
<dbReference type="Proteomes" id="UP000613401">
    <property type="component" value="Unassembled WGS sequence"/>
</dbReference>
<dbReference type="GO" id="GO:0050660">
    <property type="term" value="F:flavin adenine dinucleotide binding"/>
    <property type="evidence" value="ECO:0007669"/>
    <property type="project" value="TreeGrafter"/>
</dbReference>
<dbReference type="GeneID" id="69011955"/>
<dbReference type="GO" id="GO:0003677">
    <property type="term" value="F:DNA binding"/>
    <property type="evidence" value="ECO:0007669"/>
    <property type="project" value="UniProtKB-UniRule"/>
</dbReference>
<dbReference type="Pfam" id="PF04433">
    <property type="entry name" value="SWIRM"/>
    <property type="match status" value="1"/>
</dbReference>
<evidence type="ECO:0000256" key="2">
    <source>
        <dbReference type="ARBA" id="ARBA00009884"/>
    </source>
</evidence>
<dbReference type="InterPro" id="IPR001619">
    <property type="entry name" value="Sec1-like"/>
</dbReference>
<keyword evidence="4" id="KW-0238">DNA-binding</keyword>
<dbReference type="InterPro" id="IPR009057">
    <property type="entry name" value="Homeodomain-like_sf"/>
</dbReference>
<dbReference type="CDD" id="cd00084">
    <property type="entry name" value="HMG-box_SF"/>
    <property type="match status" value="1"/>
</dbReference>
<keyword evidence="3" id="KW-0560">Oxidoreductase</keyword>
<dbReference type="Gene3D" id="1.10.30.10">
    <property type="entry name" value="High mobility group box domain"/>
    <property type="match status" value="1"/>
</dbReference>
<dbReference type="Gene3D" id="3.10.110.10">
    <property type="entry name" value="Ubiquitin Conjugating Enzyme"/>
    <property type="match status" value="1"/>
</dbReference>
<feature type="DNA-binding region" description="HMG box" evidence="4">
    <location>
        <begin position="1820"/>
        <end position="1895"/>
    </location>
</feature>
<proteinExistence type="inferred from homology"/>
<feature type="region of interest" description="Disordered" evidence="5">
    <location>
        <begin position="950"/>
        <end position="1055"/>
    </location>
</feature>
<dbReference type="FunFam" id="1.10.10.10:FF:000064">
    <property type="entry name" value="Lysine-specific histone demethylase 1A"/>
    <property type="match status" value="1"/>
</dbReference>
<accession>A0A8H4FJV9</accession>
<comment type="caution">
    <text evidence="9">The sequence shown here is derived from an EMBL/GenBank/DDBJ whole genome shotgun (WGS) entry which is preliminary data.</text>
</comment>
<evidence type="ECO:0000259" key="7">
    <source>
        <dbReference type="PROSITE" id="PS50127"/>
    </source>
</evidence>
<dbReference type="Gene3D" id="1.10.10.10">
    <property type="entry name" value="Winged helix-like DNA-binding domain superfamily/Winged helix DNA-binding domain"/>
    <property type="match status" value="1"/>
</dbReference>
<evidence type="ECO:0000256" key="3">
    <source>
        <dbReference type="ARBA" id="ARBA00023002"/>
    </source>
</evidence>
<dbReference type="SUPFAM" id="SSF46689">
    <property type="entry name" value="Homeodomain-like"/>
    <property type="match status" value="1"/>
</dbReference>
<dbReference type="Gene3D" id="3.40.50.1910">
    <property type="match status" value="1"/>
</dbReference>
<dbReference type="GO" id="GO:0003682">
    <property type="term" value="F:chromatin binding"/>
    <property type="evidence" value="ECO:0007669"/>
    <property type="project" value="TreeGrafter"/>
</dbReference>
<feature type="region of interest" description="Disordered" evidence="5">
    <location>
        <begin position="915"/>
        <end position="935"/>
    </location>
</feature>
<keyword evidence="10" id="KW-1185">Reference proteome</keyword>
<evidence type="ECO:0000256" key="1">
    <source>
        <dbReference type="ARBA" id="ARBA00005995"/>
    </source>
</evidence>
<name>A0A8H4FJV9_COLGL</name>
<dbReference type="Pfam" id="PF01593">
    <property type="entry name" value="Amino_oxidase"/>
    <property type="match status" value="2"/>
</dbReference>
<dbReference type="Gene3D" id="1.25.40.850">
    <property type="match status" value="1"/>
</dbReference>
<feature type="domain" description="HMG box" evidence="6">
    <location>
        <begin position="1820"/>
        <end position="1895"/>
    </location>
</feature>
<dbReference type="Gene3D" id="3.50.50.60">
    <property type="entry name" value="FAD/NAD(P)-binding domain"/>
    <property type="match status" value="2"/>
</dbReference>
<dbReference type="PROSITE" id="PS50127">
    <property type="entry name" value="UBC_2"/>
    <property type="match status" value="1"/>
</dbReference>
<dbReference type="EMBL" id="WVTB01000054">
    <property type="protein sequence ID" value="KAF3803629.1"/>
    <property type="molecule type" value="Genomic_DNA"/>
</dbReference>
<evidence type="ECO:0000256" key="5">
    <source>
        <dbReference type="SAM" id="MobiDB-lite"/>
    </source>
</evidence>
<dbReference type="SUPFAM" id="SSF51905">
    <property type="entry name" value="FAD/NAD(P)-binding domain"/>
    <property type="match status" value="1"/>
</dbReference>
<evidence type="ECO:0000259" key="6">
    <source>
        <dbReference type="PROSITE" id="PS50118"/>
    </source>
</evidence>
<dbReference type="InterPro" id="IPR007526">
    <property type="entry name" value="SWIRM"/>
</dbReference>
<comment type="similarity">
    <text evidence="2">Belongs to the STXBP/unc-18/SEC1 family.</text>
</comment>
<dbReference type="FunFam" id="3.50.50.60:FF:000249">
    <property type="entry name" value="Lysine-specific histone demethylase Aof2"/>
    <property type="match status" value="1"/>
</dbReference>
<dbReference type="GO" id="GO:0006338">
    <property type="term" value="P:chromatin remodeling"/>
    <property type="evidence" value="ECO:0007669"/>
    <property type="project" value="TreeGrafter"/>
</dbReference>